<sequence length="113" mass="12512">MNGLRLALEQLGSVSIATSLYLRADEATYFVPRTFVQAGGPHPDLDLIQGRLFRSVIAEESVQSPLCVNRPEPRKHNGELLWDSPGKDVVFRPDRFVAAACDSDDELDNVACR</sequence>
<dbReference type="AlphaFoldDB" id="A0A370PZH7"/>
<protein>
    <submittedName>
        <fullName evidence="1">Uncharacterized protein</fullName>
    </submittedName>
</protein>
<evidence type="ECO:0000313" key="1">
    <source>
        <dbReference type="EMBL" id="RDK47591.1"/>
    </source>
</evidence>
<dbReference type="Proteomes" id="UP000254937">
    <property type="component" value="Unassembled WGS sequence"/>
</dbReference>
<accession>A0A370PZH7</accession>
<evidence type="ECO:0000313" key="2">
    <source>
        <dbReference type="Proteomes" id="UP000254937"/>
    </source>
</evidence>
<proteinExistence type="predicted"/>
<name>A0A370PZH7_ASPPH</name>
<gene>
    <name evidence="1" type="ORF">M752DRAFT_288076</name>
</gene>
<reference evidence="1 2" key="1">
    <citation type="submission" date="2018-07" db="EMBL/GenBank/DDBJ databases">
        <title>Section-level genome sequencing of Aspergillus section Nigri to investigate inter- and intra-species variation.</title>
        <authorList>
            <consortium name="DOE Joint Genome Institute"/>
            <person name="Vesth T.C."/>
            <person name="Nybo J.L."/>
            <person name="Theobald S."/>
            <person name="Frisvad J.C."/>
            <person name="Larsen T.O."/>
            <person name="Nielsen K.F."/>
            <person name="Hoof J.B."/>
            <person name="Brandl J."/>
            <person name="Salamov A."/>
            <person name="Riley R."/>
            <person name="Gladden J.M."/>
            <person name="Phatale P."/>
            <person name="Nielsen M.T."/>
            <person name="Lyhne E.K."/>
            <person name="Kogle M.E."/>
            <person name="Strasser K."/>
            <person name="McDonnell E."/>
            <person name="Barry K."/>
            <person name="Clum A."/>
            <person name="Chen C."/>
            <person name="Nolan M."/>
            <person name="Sandor L."/>
            <person name="Kuo A."/>
            <person name="Lipzen A."/>
            <person name="Hainaut M."/>
            <person name="Drula E."/>
            <person name="Tsang A."/>
            <person name="Magnuson J.K."/>
            <person name="Henrissat B."/>
            <person name="Wiebenga A."/>
            <person name="Simmons B.A."/>
            <person name="Makela M.R."/>
            <person name="De vries R.P."/>
            <person name="Grigoriev I.V."/>
            <person name="Mortensen U.H."/>
            <person name="Baker S.E."/>
            <person name="Andersen M.R."/>
        </authorList>
    </citation>
    <scope>NUCLEOTIDE SEQUENCE [LARGE SCALE GENOMIC DNA]</scope>
    <source>
        <strain evidence="1 2">ATCC 13157</strain>
    </source>
</reference>
<dbReference type="EMBL" id="KZ851844">
    <property type="protein sequence ID" value="RDK47591.1"/>
    <property type="molecule type" value="Genomic_DNA"/>
</dbReference>
<organism evidence="1 2">
    <name type="scientific">Aspergillus phoenicis ATCC 13157</name>
    <dbReference type="NCBI Taxonomy" id="1353007"/>
    <lineage>
        <taxon>Eukaryota</taxon>
        <taxon>Fungi</taxon>
        <taxon>Dikarya</taxon>
        <taxon>Ascomycota</taxon>
        <taxon>Pezizomycotina</taxon>
        <taxon>Eurotiomycetes</taxon>
        <taxon>Eurotiomycetidae</taxon>
        <taxon>Eurotiales</taxon>
        <taxon>Aspergillaceae</taxon>
        <taxon>Aspergillus</taxon>
    </lineage>
</organism>
<keyword evidence="2" id="KW-1185">Reference proteome</keyword>